<protein>
    <submittedName>
        <fullName evidence="2">Uncharacterized protein</fullName>
    </submittedName>
</protein>
<dbReference type="Proteomes" id="UP001153269">
    <property type="component" value="Unassembled WGS sequence"/>
</dbReference>
<comment type="caution">
    <text evidence="2">The sequence shown here is derived from an EMBL/GenBank/DDBJ whole genome shotgun (WGS) entry which is preliminary data.</text>
</comment>
<sequence>MTGRRDGSRGGTLTGGVPKDLNQPGSELVQQCMLLSGFSSEDRKGQNRVHALGFFLYAGGHPPMAAVWCLRCAAARFNHYTDRAKQGKVLGVTAKPLADSKASFRHALNSGQCQEISGQSIYPVSPDPTQSSAVQPRHLQVIAPLLCLAEGKVLAEYLFNDRPDHLYPSPLVARGGGTEMEAAPERCNSGQFASFLQLRLPVLL</sequence>
<keyword evidence="3" id="KW-1185">Reference proteome</keyword>
<proteinExistence type="predicted"/>
<evidence type="ECO:0000313" key="3">
    <source>
        <dbReference type="Proteomes" id="UP001153269"/>
    </source>
</evidence>
<name>A0A9N7VIG1_PLEPL</name>
<gene>
    <name evidence="2" type="ORF">PLEPLA_LOCUS37559</name>
</gene>
<reference evidence="2" key="1">
    <citation type="submission" date="2020-03" db="EMBL/GenBank/DDBJ databases">
        <authorList>
            <person name="Weist P."/>
        </authorList>
    </citation>
    <scope>NUCLEOTIDE SEQUENCE</scope>
</reference>
<organism evidence="2 3">
    <name type="scientific">Pleuronectes platessa</name>
    <name type="common">European plaice</name>
    <dbReference type="NCBI Taxonomy" id="8262"/>
    <lineage>
        <taxon>Eukaryota</taxon>
        <taxon>Metazoa</taxon>
        <taxon>Chordata</taxon>
        <taxon>Craniata</taxon>
        <taxon>Vertebrata</taxon>
        <taxon>Euteleostomi</taxon>
        <taxon>Actinopterygii</taxon>
        <taxon>Neopterygii</taxon>
        <taxon>Teleostei</taxon>
        <taxon>Neoteleostei</taxon>
        <taxon>Acanthomorphata</taxon>
        <taxon>Carangaria</taxon>
        <taxon>Pleuronectiformes</taxon>
        <taxon>Pleuronectoidei</taxon>
        <taxon>Pleuronectidae</taxon>
        <taxon>Pleuronectes</taxon>
    </lineage>
</organism>
<evidence type="ECO:0000256" key="1">
    <source>
        <dbReference type="SAM" id="MobiDB-lite"/>
    </source>
</evidence>
<evidence type="ECO:0000313" key="2">
    <source>
        <dbReference type="EMBL" id="CAB1449873.1"/>
    </source>
</evidence>
<dbReference type="AlphaFoldDB" id="A0A9N7VIG1"/>
<feature type="region of interest" description="Disordered" evidence="1">
    <location>
        <begin position="1"/>
        <end position="24"/>
    </location>
</feature>
<dbReference type="EMBL" id="CADEAL010004031">
    <property type="protein sequence ID" value="CAB1449873.1"/>
    <property type="molecule type" value="Genomic_DNA"/>
</dbReference>
<accession>A0A9N7VIG1</accession>